<evidence type="ECO:0000259" key="1">
    <source>
        <dbReference type="PROSITE" id="PS50191"/>
    </source>
</evidence>
<keyword evidence="3" id="KW-1185">Reference proteome</keyword>
<dbReference type="Pfam" id="PF00650">
    <property type="entry name" value="CRAL_TRIO"/>
    <property type="match status" value="1"/>
</dbReference>
<dbReference type="InterPro" id="IPR036865">
    <property type="entry name" value="CRAL-TRIO_dom_sf"/>
</dbReference>
<dbReference type="EMBL" id="CAJNNV010031463">
    <property type="protein sequence ID" value="CAE8636335.1"/>
    <property type="molecule type" value="Genomic_DNA"/>
</dbReference>
<dbReference type="Proteomes" id="UP000654075">
    <property type="component" value="Unassembled WGS sequence"/>
</dbReference>
<dbReference type="PROSITE" id="PS50191">
    <property type="entry name" value="CRAL_TRIO"/>
    <property type="match status" value="1"/>
</dbReference>
<organism evidence="2 3">
    <name type="scientific">Polarella glacialis</name>
    <name type="common">Dinoflagellate</name>
    <dbReference type="NCBI Taxonomy" id="89957"/>
    <lineage>
        <taxon>Eukaryota</taxon>
        <taxon>Sar</taxon>
        <taxon>Alveolata</taxon>
        <taxon>Dinophyceae</taxon>
        <taxon>Suessiales</taxon>
        <taxon>Suessiaceae</taxon>
        <taxon>Polarella</taxon>
    </lineage>
</organism>
<protein>
    <recommendedName>
        <fullName evidence="1">CRAL-TRIO domain-containing protein</fullName>
    </recommendedName>
</protein>
<evidence type="ECO:0000313" key="3">
    <source>
        <dbReference type="Proteomes" id="UP000654075"/>
    </source>
</evidence>
<evidence type="ECO:0000313" key="2">
    <source>
        <dbReference type="EMBL" id="CAE8636335.1"/>
    </source>
</evidence>
<dbReference type="PANTHER" id="PTHR23324">
    <property type="entry name" value="SEC14 RELATED PROTEIN"/>
    <property type="match status" value="1"/>
</dbReference>
<dbReference type="SUPFAM" id="SSF52087">
    <property type="entry name" value="CRAL/TRIO domain"/>
    <property type="match status" value="1"/>
</dbReference>
<feature type="domain" description="CRAL-TRIO" evidence="1">
    <location>
        <begin position="110"/>
        <end position="264"/>
    </location>
</feature>
<gene>
    <name evidence="2" type="ORF">PGLA1383_LOCUS51816</name>
</gene>
<dbReference type="OrthoDB" id="2127056at2759"/>
<comment type="caution">
    <text evidence="2">The sequence shown here is derived from an EMBL/GenBank/DDBJ whole genome shotgun (WGS) entry which is preliminary data.</text>
</comment>
<dbReference type="AlphaFoldDB" id="A0A813HDJ6"/>
<dbReference type="InterPro" id="IPR001251">
    <property type="entry name" value="CRAL-TRIO_dom"/>
</dbReference>
<dbReference type="OMA" id="KGMLQCL"/>
<dbReference type="Gene3D" id="3.40.525.10">
    <property type="entry name" value="CRAL-TRIO lipid binding domain"/>
    <property type="match status" value="1"/>
</dbReference>
<sequence length="272" mass="29935">MVDSIAGRSLSELFKEYAEAVADLRSRLSDAPAEETDQQLLRLVLADYGKVDVAEAKARQGRLDRKKYAPVLEKAKLGQRLPQESKVREHLCFGRWHYPGAQADAKNFPPLLVTRSGLCNAQALMASVTVEEIAEYFLWERQVAFIEVCKTSQETDKLVLMVSVNDLDGASIITGREPKFFEAVKLSSETSAGLFPLLTRKHVMVNSGFLLDTLYRVVSVIMPQRVLDKVAFMSCEEFIEAFTSSGIPAASLPVFLGGSCAIPSESPLSAKA</sequence>
<reference evidence="2" key="1">
    <citation type="submission" date="2021-02" db="EMBL/GenBank/DDBJ databases">
        <authorList>
            <person name="Dougan E. K."/>
            <person name="Rhodes N."/>
            <person name="Thang M."/>
            <person name="Chan C."/>
        </authorList>
    </citation>
    <scope>NUCLEOTIDE SEQUENCE</scope>
</reference>
<dbReference type="PANTHER" id="PTHR23324:SF83">
    <property type="entry name" value="SEC14-LIKE PROTEIN 2"/>
    <property type="match status" value="1"/>
</dbReference>
<name>A0A813HDJ6_POLGL</name>
<proteinExistence type="predicted"/>
<accession>A0A813HDJ6</accession>
<dbReference type="InterPro" id="IPR051064">
    <property type="entry name" value="SEC14/CRAL-TRIO_domain"/>
</dbReference>
<dbReference type="GO" id="GO:0005737">
    <property type="term" value="C:cytoplasm"/>
    <property type="evidence" value="ECO:0007669"/>
    <property type="project" value="TreeGrafter"/>
</dbReference>